<dbReference type="GO" id="GO:0047238">
    <property type="term" value="F:glucuronosyl-N-acetylgalactosaminyl-proteoglycan 4-beta-N-acetylgalactosaminyltransferase activity"/>
    <property type="evidence" value="ECO:0007669"/>
    <property type="project" value="TreeGrafter"/>
</dbReference>
<comment type="caution">
    <text evidence="10">The sequence shown here is derived from an EMBL/GenBank/DDBJ whole genome shotgun (WGS) entry which is preliminary data.</text>
</comment>
<dbReference type="OrthoDB" id="6111546at2759"/>
<keyword evidence="4" id="KW-0812">Transmembrane</keyword>
<dbReference type="InterPro" id="IPR051227">
    <property type="entry name" value="CS_glycosyltransferase"/>
</dbReference>
<protein>
    <recommendedName>
        <fullName evidence="9">Hexosyltransferase</fullName>
        <ecNumber evidence="9">2.4.1.-</ecNumber>
    </recommendedName>
</protein>
<dbReference type="Pfam" id="PF05679">
    <property type="entry name" value="CHGN"/>
    <property type="match status" value="1"/>
</dbReference>
<evidence type="ECO:0000256" key="8">
    <source>
        <dbReference type="ARBA" id="ARBA00023136"/>
    </source>
</evidence>
<accession>A0A8S3ZUN7</accession>
<evidence type="ECO:0000313" key="10">
    <source>
        <dbReference type="EMBL" id="CAG5133113.1"/>
    </source>
</evidence>
<keyword evidence="11" id="KW-1185">Reference proteome</keyword>
<evidence type="ECO:0000256" key="2">
    <source>
        <dbReference type="ARBA" id="ARBA00009239"/>
    </source>
</evidence>
<reference evidence="10" key="1">
    <citation type="submission" date="2021-04" db="EMBL/GenBank/DDBJ databases">
        <authorList>
            <consortium name="Molecular Ecology Group"/>
        </authorList>
    </citation>
    <scope>NUCLEOTIDE SEQUENCE</scope>
</reference>
<proteinExistence type="inferred from homology"/>
<dbReference type="SUPFAM" id="SSF53448">
    <property type="entry name" value="Nucleotide-diphospho-sugar transferases"/>
    <property type="match status" value="1"/>
</dbReference>
<evidence type="ECO:0000256" key="5">
    <source>
        <dbReference type="ARBA" id="ARBA00022968"/>
    </source>
</evidence>
<sequence>MNNIENAILKPKADARLVLVLYKAKGDSLDHKLTLDLVQHLQLKYGREYIEVVQTNSEFSRGPALQLGAEHCSPEALLFFIDVDIIFTAASLERVRLNTLRGSQVYFPIVFSQYDPQPVCLPGSPHCVCQDSECILKEGDVSDDAGYWRQFGFGIAAMYRSDYHKVGGFDLSIRGWENNFVVFRAVDPGMTHIFHTIQCSESLESSQLTMCVNSKAQSYASTSLLASQIYSNPDILHRLEGHGQSDES</sequence>
<keyword evidence="6" id="KW-1133">Transmembrane helix</keyword>
<keyword evidence="7 9" id="KW-0333">Golgi apparatus</keyword>
<evidence type="ECO:0000313" key="11">
    <source>
        <dbReference type="Proteomes" id="UP000678393"/>
    </source>
</evidence>
<dbReference type="AlphaFoldDB" id="A0A8S3ZUN7"/>
<evidence type="ECO:0000256" key="3">
    <source>
        <dbReference type="ARBA" id="ARBA00022679"/>
    </source>
</evidence>
<dbReference type="InterPro" id="IPR008428">
    <property type="entry name" value="Chond_GalNAc"/>
</dbReference>
<gene>
    <name evidence="10" type="ORF">CUNI_LOCUS18671</name>
</gene>
<keyword evidence="8" id="KW-0472">Membrane</keyword>
<keyword evidence="5 9" id="KW-0735">Signal-anchor</keyword>
<keyword evidence="3 9" id="KW-0808">Transferase</keyword>
<dbReference type="EMBL" id="CAJHNH020005929">
    <property type="protein sequence ID" value="CAG5133113.1"/>
    <property type="molecule type" value="Genomic_DNA"/>
</dbReference>
<evidence type="ECO:0000256" key="6">
    <source>
        <dbReference type="ARBA" id="ARBA00022989"/>
    </source>
</evidence>
<evidence type="ECO:0000256" key="4">
    <source>
        <dbReference type="ARBA" id="ARBA00022692"/>
    </source>
</evidence>
<dbReference type="Proteomes" id="UP000678393">
    <property type="component" value="Unassembled WGS sequence"/>
</dbReference>
<comment type="similarity">
    <text evidence="2 9">Belongs to the chondroitin N-acetylgalactosaminyltransferase family.</text>
</comment>
<dbReference type="PANTHER" id="PTHR12369:SF11">
    <property type="entry name" value="HEXOSYLTRANSFERASE"/>
    <property type="match status" value="1"/>
</dbReference>
<dbReference type="PANTHER" id="PTHR12369">
    <property type="entry name" value="CHONDROITIN SYNTHASE"/>
    <property type="match status" value="1"/>
</dbReference>
<evidence type="ECO:0000256" key="7">
    <source>
        <dbReference type="ARBA" id="ARBA00023034"/>
    </source>
</evidence>
<dbReference type="Gene3D" id="3.90.550.10">
    <property type="entry name" value="Spore Coat Polysaccharide Biosynthesis Protein SpsA, Chain A"/>
    <property type="match status" value="1"/>
</dbReference>
<organism evidence="10 11">
    <name type="scientific">Candidula unifasciata</name>
    <dbReference type="NCBI Taxonomy" id="100452"/>
    <lineage>
        <taxon>Eukaryota</taxon>
        <taxon>Metazoa</taxon>
        <taxon>Spiralia</taxon>
        <taxon>Lophotrochozoa</taxon>
        <taxon>Mollusca</taxon>
        <taxon>Gastropoda</taxon>
        <taxon>Heterobranchia</taxon>
        <taxon>Euthyneura</taxon>
        <taxon>Panpulmonata</taxon>
        <taxon>Eupulmonata</taxon>
        <taxon>Stylommatophora</taxon>
        <taxon>Helicina</taxon>
        <taxon>Helicoidea</taxon>
        <taxon>Geomitridae</taxon>
        <taxon>Candidula</taxon>
    </lineage>
</organism>
<comment type="subcellular location">
    <subcellularLocation>
        <location evidence="1 9">Golgi apparatus</location>
        <location evidence="1 9">Golgi stack membrane</location>
        <topology evidence="1 9">Single-pass type II membrane protein</topology>
    </subcellularLocation>
</comment>
<name>A0A8S3ZUN7_9EUPU</name>
<evidence type="ECO:0000256" key="1">
    <source>
        <dbReference type="ARBA" id="ARBA00004447"/>
    </source>
</evidence>
<dbReference type="EC" id="2.4.1.-" evidence="9"/>
<dbReference type="GO" id="GO:0032580">
    <property type="term" value="C:Golgi cisterna membrane"/>
    <property type="evidence" value="ECO:0007669"/>
    <property type="project" value="UniProtKB-SubCell"/>
</dbReference>
<dbReference type="InterPro" id="IPR029044">
    <property type="entry name" value="Nucleotide-diphossugar_trans"/>
</dbReference>
<evidence type="ECO:0000256" key="9">
    <source>
        <dbReference type="RuleBase" id="RU364016"/>
    </source>
</evidence>